<comment type="caution">
    <text evidence="2">The sequence shown here is derived from an EMBL/GenBank/DDBJ whole genome shotgun (WGS) entry which is preliminary data.</text>
</comment>
<dbReference type="EMBL" id="BGPR01026003">
    <property type="protein sequence ID" value="GBN95385.1"/>
    <property type="molecule type" value="Genomic_DNA"/>
</dbReference>
<proteinExistence type="predicted"/>
<name>A0A4Y2T8G9_ARAVE</name>
<dbReference type="AlphaFoldDB" id="A0A4Y2T8G9"/>
<dbReference type="Proteomes" id="UP000499080">
    <property type="component" value="Unassembled WGS sequence"/>
</dbReference>
<feature type="compositionally biased region" description="Polar residues" evidence="1">
    <location>
        <begin position="9"/>
        <end position="25"/>
    </location>
</feature>
<organism evidence="2 3">
    <name type="scientific">Araneus ventricosus</name>
    <name type="common">Orbweaver spider</name>
    <name type="synonym">Epeira ventricosa</name>
    <dbReference type="NCBI Taxonomy" id="182803"/>
    <lineage>
        <taxon>Eukaryota</taxon>
        <taxon>Metazoa</taxon>
        <taxon>Ecdysozoa</taxon>
        <taxon>Arthropoda</taxon>
        <taxon>Chelicerata</taxon>
        <taxon>Arachnida</taxon>
        <taxon>Araneae</taxon>
        <taxon>Araneomorphae</taxon>
        <taxon>Entelegynae</taxon>
        <taxon>Araneoidea</taxon>
        <taxon>Araneidae</taxon>
        <taxon>Araneus</taxon>
    </lineage>
</organism>
<gene>
    <name evidence="2" type="ORF">AVEN_176967_1</name>
</gene>
<evidence type="ECO:0000313" key="3">
    <source>
        <dbReference type="Proteomes" id="UP000499080"/>
    </source>
</evidence>
<feature type="compositionally biased region" description="Basic and acidic residues" evidence="1">
    <location>
        <begin position="49"/>
        <end position="59"/>
    </location>
</feature>
<feature type="compositionally biased region" description="Polar residues" evidence="1">
    <location>
        <begin position="62"/>
        <end position="87"/>
    </location>
</feature>
<evidence type="ECO:0000256" key="1">
    <source>
        <dbReference type="SAM" id="MobiDB-lite"/>
    </source>
</evidence>
<evidence type="ECO:0000313" key="2">
    <source>
        <dbReference type="EMBL" id="GBN95385.1"/>
    </source>
</evidence>
<sequence>MSRSKKQVVKSQTPTGGTSYSSAIIQSVLPEGRHKYPTDARIDSTTSEETLKTPKDMHSVSDIPNSSTIGTEHPDSNTIPDLTSDSQDMSHFKTVAMKKRPKIATENQRQLNSGKLRSFGRIIFTGYSGR</sequence>
<accession>A0A4Y2T8G9</accession>
<feature type="compositionally biased region" description="Basic and acidic residues" evidence="1">
    <location>
        <begin position="31"/>
        <end position="42"/>
    </location>
</feature>
<reference evidence="2 3" key="1">
    <citation type="journal article" date="2019" name="Sci. Rep.">
        <title>Orb-weaving spider Araneus ventricosus genome elucidates the spidroin gene catalogue.</title>
        <authorList>
            <person name="Kono N."/>
            <person name="Nakamura H."/>
            <person name="Ohtoshi R."/>
            <person name="Moran D.A.P."/>
            <person name="Shinohara A."/>
            <person name="Yoshida Y."/>
            <person name="Fujiwara M."/>
            <person name="Mori M."/>
            <person name="Tomita M."/>
            <person name="Arakawa K."/>
        </authorList>
    </citation>
    <scope>NUCLEOTIDE SEQUENCE [LARGE SCALE GENOMIC DNA]</scope>
</reference>
<feature type="region of interest" description="Disordered" evidence="1">
    <location>
        <begin position="1"/>
        <end position="87"/>
    </location>
</feature>
<protein>
    <submittedName>
        <fullName evidence="2">Uncharacterized protein</fullName>
    </submittedName>
</protein>
<keyword evidence="3" id="KW-1185">Reference proteome</keyword>